<evidence type="ECO:0000313" key="1">
    <source>
        <dbReference type="EMBL" id="SPE31988.1"/>
    </source>
</evidence>
<protein>
    <submittedName>
        <fullName evidence="1">Uncharacterized protein</fullName>
    </submittedName>
</protein>
<dbReference type="Proteomes" id="UP000239735">
    <property type="component" value="Unassembled WGS sequence"/>
</dbReference>
<accession>A0A2N9M989</accession>
<gene>
    <name evidence="1" type="ORF">SBA5_920016</name>
</gene>
<dbReference type="AlphaFoldDB" id="A0A2N9M989"/>
<evidence type="ECO:0000313" key="2">
    <source>
        <dbReference type="Proteomes" id="UP000239735"/>
    </source>
</evidence>
<proteinExistence type="predicted"/>
<dbReference type="EMBL" id="OKRB01000155">
    <property type="protein sequence ID" value="SPE31988.1"/>
    <property type="molecule type" value="Genomic_DNA"/>
</dbReference>
<sequence length="68" mass="7632">MLGSHNAGTAHTNSAEAKGKMAFMQFVLTERTRILQDHACLRTDNKTPGMKIPTASDFDLIYVRLFFD</sequence>
<organism evidence="1 2">
    <name type="scientific">Candidatus Sulfuritelmatomonas gaucii</name>
    <dbReference type="NCBI Taxonomy" id="2043161"/>
    <lineage>
        <taxon>Bacteria</taxon>
        <taxon>Pseudomonadati</taxon>
        <taxon>Acidobacteriota</taxon>
        <taxon>Terriglobia</taxon>
        <taxon>Terriglobales</taxon>
        <taxon>Acidobacteriaceae</taxon>
        <taxon>Candidatus Sulfuritelmatomonas</taxon>
    </lineage>
</organism>
<reference evidence="2" key="1">
    <citation type="submission" date="2018-02" db="EMBL/GenBank/DDBJ databases">
        <authorList>
            <person name="Hausmann B."/>
        </authorList>
    </citation>
    <scope>NUCLEOTIDE SEQUENCE [LARGE SCALE GENOMIC DNA]</scope>
    <source>
        <strain evidence="2">Peat soil MAG SbA5</strain>
    </source>
</reference>
<name>A0A2N9M989_9BACT</name>